<evidence type="ECO:0000313" key="2">
    <source>
        <dbReference type="EMBL" id="DAF97734.1"/>
    </source>
</evidence>
<reference evidence="2" key="1">
    <citation type="journal article" date="2021" name="Proc. Natl. Acad. Sci. U.S.A.">
        <title>A Catalog of Tens of Thousands of Viruses from Human Metagenomes Reveals Hidden Associations with Chronic Diseases.</title>
        <authorList>
            <person name="Tisza M.J."/>
            <person name="Buck C.B."/>
        </authorList>
    </citation>
    <scope>NUCLEOTIDE SEQUENCE</scope>
    <source>
        <strain evidence="2">CtYA416</strain>
    </source>
</reference>
<accession>A0A8S5UTN4</accession>
<name>A0A8S5UTN4_9CAUD</name>
<proteinExistence type="predicted"/>
<evidence type="ECO:0000256" key="1">
    <source>
        <dbReference type="SAM" id="Phobius"/>
    </source>
</evidence>
<dbReference type="EMBL" id="BK016136">
    <property type="protein sequence ID" value="DAF97734.1"/>
    <property type="molecule type" value="Genomic_DNA"/>
</dbReference>
<keyword evidence="1" id="KW-1133">Transmembrane helix</keyword>
<sequence>MFNYTGIINLILSIGLSLFMLVYVPESYSIVGAFVCTILLSFIMGVFLYFAFNKQQIDKYSDLNK</sequence>
<feature type="transmembrane region" description="Helical" evidence="1">
    <location>
        <begin position="7"/>
        <end position="24"/>
    </location>
</feature>
<organism evidence="2">
    <name type="scientific">Myoviridae sp. ctYA416</name>
    <dbReference type="NCBI Taxonomy" id="2825125"/>
    <lineage>
        <taxon>Viruses</taxon>
        <taxon>Duplodnaviria</taxon>
        <taxon>Heunggongvirae</taxon>
        <taxon>Uroviricota</taxon>
        <taxon>Caudoviricetes</taxon>
    </lineage>
</organism>
<protein>
    <submittedName>
        <fullName evidence="2">Insulin receptor</fullName>
    </submittedName>
</protein>
<keyword evidence="1" id="KW-0812">Transmembrane</keyword>
<keyword evidence="2" id="KW-0675">Receptor</keyword>
<keyword evidence="1" id="KW-0472">Membrane</keyword>
<feature type="transmembrane region" description="Helical" evidence="1">
    <location>
        <begin position="30"/>
        <end position="52"/>
    </location>
</feature>